<organism evidence="1 2">
    <name type="scientific">Danaus plexippus plexippus</name>
    <dbReference type="NCBI Taxonomy" id="278856"/>
    <lineage>
        <taxon>Eukaryota</taxon>
        <taxon>Metazoa</taxon>
        <taxon>Ecdysozoa</taxon>
        <taxon>Arthropoda</taxon>
        <taxon>Hexapoda</taxon>
        <taxon>Insecta</taxon>
        <taxon>Pterygota</taxon>
        <taxon>Neoptera</taxon>
        <taxon>Endopterygota</taxon>
        <taxon>Lepidoptera</taxon>
        <taxon>Glossata</taxon>
        <taxon>Ditrysia</taxon>
        <taxon>Papilionoidea</taxon>
        <taxon>Nymphalidae</taxon>
        <taxon>Danainae</taxon>
        <taxon>Danaini</taxon>
        <taxon>Danaina</taxon>
        <taxon>Danaus</taxon>
        <taxon>Danaus</taxon>
    </lineage>
</organism>
<dbReference type="Gene3D" id="3.10.580.10">
    <property type="entry name" value="CBS-domain"/>
    <property type="match status" value="1"/>
</dbReference>
<sequence length="79" mass="8676">SISGIFSGDNARRTLAHLSGSTEEPLDKFTVKKFYKVDLSDNPTLGSVSRILDIAPYVVVVKTGKSCLLYRILEVALNF</sequence>
<dbReference type="AlphaFoldDB" id="A0A212F1Q2"/>
<reference evidence="1 2" key="1">
    <citation type="journal article" date="2011" name="Cell">
        <title>The monarch butterfly genome yields insights into long-distance migration.</title>
        <authorList>
            <person name="Zhan S."/>
            <person name="Merlin C."/>
            <person name="Boore J.L."/>
            <person name="Reppert S.M."/>
        </authorList>
    </citation>
    <scope>NUCLEOTIDE SEQUENCE [LARGE SCALE GENOMIC DNA]</scope>
    <source>
        <strain evidence="1">F-2</strain>
    </source>
</reference>
<dbReference type="InParanoid" id="A0A212F1Q2"/>
<accession>A0A212F1Q2</accession>
<comment type="caution">
    <text evidence="1">The sequence shown here is derived from an EMBL/GenBank/DDBJ whole genome shotgun (WGS) entry which is preliminary data.</text>
</comment>
<gene>
    <name evidence="1" type="ORF">KGM_202279B</name>
</gene>
<proteinExistence type="predicted"/>
<dbReference type="KEGG" id="dpl:KGM_202279B"/>
<protein>
    <submittedName>
        <fullName evidence="1">Cystathionine-beta-synthase</fullName>
    </submittedName>
</protein>
<name>A0A212F1Q2_DANPL</name>
<dbReference type="Proteomes" id="UP000007151">
    <property type="component" value="Unassembled WGS sequence"/>
</dbReference>
<dbReference type="EMBL" id="AGBW02010844">
    <property type="protein sequence ID" value="OWR47643.1"/>
    <property type="molecule type" value="Genomic_DNA"/>
</dbReference>
<dbReference type="STRING" id="278856.A0A212F1Q2"/>
<evidence type="ECO:0000313" key="1">
    <source>
        <dbReference type="EMBL" id="OWR47643.1"/>
    </source>
</evidence>
<evidence type="ECO:0000313" key="2">
    <source>
        <dbReference type="Proteomes" id="UP000007151"/>
    </source>
</evidence>
<feature type="non-terminal residue" evidence="1">
    <location>
        <position position="1"/>
    </location>
</feature>
<dbReference type="InterPro" id="IPR046342">
    <property type="entry name" value="CBS_dom_sf"/>
</dbReference>
<keyword evidence="2" id="KW-1185">Reference proteome</keyword>